<keyword evidence="4" id="KW-0862">Zinc</keyword>
<keyword evidence="7" id="KW-1185">Reference proteome</keyword>
<evidence type="ECO:0000256" key="4">
    <source>
        <dbReference type="ARBA" id="ARBA00022833"/>
    </source>
</evidence>
<evidence type="ECO:0000256" key="1">
    <source>
        <dbReference type="ARBA" id="ARBA00007749"/>
    </source>
</evidence>
<reference evidence="6 7" key="1">
    <citation type="submission" date="2018-12" db="EMBL/GenBank/DDBJ databases">
        <authorList>
            <consortium name="Pathogen Informatics"/>
        </authorList>
    </citation>
    <scope>NUCLEOTIDE SEQUENCE [LARGE SCALE GENOMIC DNA]</scope>
    <source>
        <strain evidence="6 7">NCTC10437</strain>
    </source>
</reference>
<dbReference type="RefSeq" id="WP_048630938.1">
    <property type="nucleotide sequence ID" value="NZ_CVQQ01000001.1"/>
</dbReference>
<feature type="domain" description="Metallo-beta-lactamase" evidence="5">
    <location>
        <begin position="57"/>
        <end position="265"/>
    </location>
</feature>
<gene>
    <name evidence="6" type="primary">ytnP</name>
    <name evidence="6" type="ORF">NCTC10437_05397</name>
</gene>
<proteinExistence type="inferred from homology"/>
<comment type="similarity">
    <text evidence="1">Belongs to the metallo-beta-lactamase superfamily.</text>
</comment>
<dbReference type="KEGG" id="mauu:NCTC10437_05397"/>
<dbReference type="Gene3D" id="3.60.15.10">
    <property type="entry name" value="Ribonuclease Z/Hydroxyacylglutathione hydrolase-like"/>
    <property type="match status" value="1"/>
</dbReference>
<name>A0A3S4VYJ9_MYCAU</name>
<dbReference type="InterPro" id="IPR051013">
    <property type="entry name" value="MBL_superfamily_lactonases"/>
</dbReference>
<dbReference type="SMART" id="SM00849">
    <property type="entry name" value="Lactamase_B"/>
    <property type="match status" value="1"/>
</dbReference>
<dbReference type="Pfam" id="PF00753">
    <property type="entry name" value="Lactamase_B"/>
    <property type="match status" value="1"/>
</dbReference>
<evidence type="ECO:0000256" key="2">
    <source>
        <dbReference type="ARBA" id="ARBA00022723"/>
    </source>
</evidence>
<dbReference type="GO" id="GO:0046872">
    <property type="term" value="F:metal ion binding"/>
    <property type="evidence" value="ECO:0007669"/>
    <property type="project" value="UniProtKB-KW"/>
</dbReference>
<dbReference type="InterPro" id="IPR001279">
    <property type="entry name" value="Metallo-B-lactamas"/>
</dbReference>
<dbReference type="OrthoDB" id="5177904at2"/>
<dbReference type="EMBL" id="LR134356">
    <property type="protein sequence ID" value="VEG58365.1"/>
    <property type="molecule type" value="Genomic_DNA"/>
</dbReference>
<dbReference type="PANTHER" id="PTHR42978">
    <property type="entry name" value="QUORUM-QUENCHING LACTONASE YTNP-RELATED-RELATED"/>
    <property type="match status" value="1"/>
</dbReference>
<evidence type="ECO:0000256" key="3">
    <source>
        <dbReference type="ARBA" id="ARBA00022801"/>
    </source>
</evidence>
<sequence length="292" mass="31991">MTGRIGLGRATLSRVLETRFRLRTALFDQTPADAWADNADLLEPAFWDRAAGEWKIVIQTWVIQVDGLTVLVDTGVGNDRDRPHMPPLHQLDTGFLAALADAGVQPEDVDIVVNTHLHTDHVGWNTRQGPHGWVPTFPNARYLMPEADYRHFSPDGPGDREGMRTVFSDSVLPVEAQMELFSGDHRVSESLWLRPAPGHTPGSSVAWLDAGVPAVFVGDLTHCPIQLPRPDDACAFDEDPAAAATTRNRVLTEASRRRAAVIPAHYPGHGGATVIARGDAFMVDDWLDLPPI</sequence>
<accession>A0A3S4VYJ9</accession>
<dbReference type="GO" id="GO:0016787">
    <property type="term" value="F:hydrolase activity"/>
    <property type="evidence" value="ECO:0007669"/>
    <property type="project" value="UniProtKB-KW"/>
</dbReference>
<dbReference type="PANTHER" id="PTHR42978:SF6">
    <property type="entry name" value="QUORUM-QUENCHING LACTONASE YTNP-RELATED"/>
    <property type="match status" value="1"/>
</dbReference>
<evidence type="ECO:0000313" key="7">
    <source>
        <dbReference type="Proteomes" id="UP000279306"/>
    </source>
</evidence>
<protein>
    <submittedName>
        <fullName evidence="6">Beta-lactamase domain-containing protein</fullName>
    </submittedName>
</protein>
<dbReference type="CDD" id="cd16277">
    <property type="entry name" value="metallo-hydrolase-like_MBL-fold"/>
    <property type="match status" value="1"/>
</dbReference>
<dbReference type="InterPro" id="IPR036866">
    <property type="entry name" value="RibonucZ/Hydroxyglut_hydro"/>
</dbReference>
<dbReference type="AlphaFoldDB" id="A0A3S4VYJ9"/>
<keyword evidence="3" id="KW-0378">Hydrolase</keyword>
<dbReference type="Proteomes" id="UP000279306">
    <property type="component" value="Chromosome"/>
</dbReference>
<dbReference type="SUPFAM" id="SSF56281">
    <property type="entry name" value="Metallo-hydrolase/oxidoreductase"/>
    <property type="match status" value="1"/>
</dbReference>
<evidence type="ECO:0000313" key="6">
    <source>
        <dbReference type="EMBL" id="VEG58365.1"/>
    </source>
</evidence>
<keyword evidence="2" id="KW-0479">Metal-binding</keyword>
<dbReference type="STRING" id="1791.GCA_001049355_00842"/>
<evidence type="ECO:0000259" key="5">
    <source>
        <dbReference type="SMART" id="SM00849"/>
    </source>
</evidence>
<organism evidence="6 7">
    <name type="scientific">Mycolicibacterium aurum</name>
    <name type="common">Mycobacterium aurum</name>
    <dbReference type="NCBI Taxonomy" id="1791"/>
    <lineage>
        <taxon>Bacteria</taxon>
        <taxon>Bacillati</taxon>
        <taxon>Actinomycetota</taxon>
        <taxon>Actinomycetes</taxon>
        <taxon>Mycobacteriales</taxon>
        <taxon>Mycobacteriaceae</taxon>
        <taxon>Mycolicibacterium</taxon>
    </lineage>
</organism>